<dbReference type="PANTHER" id="PTHR37813">
    <property type="entry name" value="FELS-2 PROPHAGE PROTEIN"/>
    <property type="match status" value="1"/>
</dbReference>
<feature type="transmembrane region" description="Helical" evidence="1">
    <location>
        <begin position="524"/>
        <end position="544"/>
    </location>
</feature>
<dbReference type="SUPFAM" id="SSF48371">
    <property type="entry name" value="ARM repeat"/>
    <property type="match status" value="1"/>
</dbReference>
<name>A0ABS4MCF0_9LACO</name>
<proteinExistence type="predicted"/>
<keyword evidence="1" id="KW-1133">Transmembrane helix</keyword>
<feature type="transmembrane region" description="Helical" evidence="1">
    <location>
        <begin position="463"/>
        <end position="486"/>
    </location>
</feature>
<keyword evidence="1" id="KW-0472">Membrane</keyword>
<evidence type="ECO:0000256" key="1">
    <source>
        <dbReference type="SAM" id="Phobius"/>
    </source>
</evidence>
<organism evidence="2 3">
    <name type="scientific">Lactobacillus colini</name>
    <dbReference type="NCBI Taxonomy" id="1819254"/>
    <lineage>
        <taxon>Bacteria</taxon>
        <taxon>Bacillati</taxon>
        <taxon>Bacillota</taxon>
        <taxon>Bacilli</taxon>
        <taxon>Lactobacillales</taxon>
        <taxon>Lactobacillaceae</taxon>
        <taxon>Lactobacillus</taxon>
    </lineage>
</organism>
<feature type="transmembrane region" description="Helical" evidence="1">
    <location>
        <begin position="305"/>
        <end position="329"/>
    </location>
</feature>
<gene>
    <name evidence="2" type="ORF">J2Z60_000178</name>
</gene>
<evidence type="ECO:0000313" key="3">
    <source>
        <dbReference type="Proteomes" id="UP001519292"/>
    </source>
</evidence>
<evidence type="ECO:0000313" key="2">
    <source>
        <dbReference type="EMBL" id="MBP2057016.1"/>
    </source>
</evidence>
<dbReference type="RefSeq" id="WP_209685440.1">
    <property type="nucleotide sequence ID" value="NZ_JAGGLU010000001.1"/>
</dbReference>
<dbReference type="PANTHER" id="PTHR37813:SF1">
    <property type="entry name" value="FELS-2 PROPHAGE PROTEIN"/>
    <property type="match status" value="1"/>
</dbReference>
<dbReference type="Gene3D" id="1.20.120.20">
    <property type="entry name" value="Apolipoprotein"/>
    <property type="match status" value="2"/>
</dbReference>
<protein>
    <submittedName>
        <fullName evidence="2">Phage-related protein</fullName>
    </submittedName>
</protein>
<keyword evidence="1" id="KW-0812">Transmembrane</keyword>
<reference evidence="2 3" key="1">
    <citation type="submission" date="2021-03" db="EMBL/GenBank/DDBJ databases">
        <title>Genomic Encyclopedia of Type Strains, Phase IV (KMG-IV): sequencing the most valuable type-strain genomes for metagenomic binning, comparative biology and taxonomic classification.</title>
        <authorList>
            <person name="Goeker M."/>
        </authorList>
    </citation>
    <scope>NUCLEOTIDE SEQUENCE [LARGE SCALE GENOMIC DNA]</scope>
    <source>
        <strain evidence="2 3">DSM 101872</strain>
    </source>
</reference>
<feature type="transmembrane region" description="Helical" evidence="1">
    <location>
        <begin position="341"/>
        <end position="363"/>
    </location>
</feature>
<dbReference type="EMBL" id="JAGGLU010000001">
    <property type="protein sequence ID" value="MBP2057016.1"/>
    <property type="molecule type" value="Genomic_DNA"/>
</dbReference>
<comment type="caution">
    <text evidence="2">The sequence shown here is derived from an EMBL/GenBank/DDBJ whole genome shotgun (WGS) entry which is preliminary data.</text>
</comment>
<dbReference type="Proteomes" id="UP001519292">
    <property type="component" value="Unassembled WGS sequence"/>
</dbReference>
<dbReference type="InterPro" id="IPR016024">
    <property type="entry name" value="ARM-type_fold"/>
</dbReference>
<keyword evidence="3" id="KW-1185">Reference proteome</keyword>
<accession>A0ABS4MCF0</accession>
<sequence length="883" mass="94588">MADIGKAYVQIVPSAKGIKGQVEAILGKEIPAAGNSGGESLGSSIIGKMKAVIGAAAIGKFIGSAVTQGGKLQQSLGGVETLFKNSAGIVKANATNAFKTAGMSANDYMENVTSFSASLISSLGGNTKDAANLANVAMVDMSDNANKMGTNLDTINQTYQSLARGNYAMLDNLKLGYGGTKSEMERLMADAEKLTGEHYTVGDFADTVKAIHAVQKSLGITGTTAKEASQTLEGSFNMLKGSWQNFLGALTGESPIPVKQALDDLISSAGTFLSNLSPMILQTLQGIGDAIMQAIGKLPAQFQPIAAGAAGFIGAFMAFKSVISIVNMVKNSMVALNTVMMANPYILLAAAIAGVVAGLIYFFTQTKTGRQLWQQFTDFLGNAWNNLVNIATNIWNSITQAFQGPIQIIQTAWQGISTFFSNLWNTIVTVASNVWNSFITGMQPIIMAIQNLWNALGPFFSTLWNTIVTVATTIWNTLVMIMQPIITTISTIWQTLSPIFQAVMTTIQTIWQTAWTIISTVVQTIWTVISTIVSTAINVVAGIIRAVTAIMKGDWSAAWNAIKGVAQTIWNGIKTVAQTIFNAIKSVITTVWNGIKSVTSSIWNGIKGVVSNLWNGLKSLASSIFNSIKSVITNIWNSIKSVTSSIWNGIKSTVSGIWNGIKSLAKSVFDGIKSTISNIWNTVKSTTVNTWNNIRSSASNIWNAIKTAITRPIETAKSTVSNIIDRIKGILKSVGNVNLFSAGKAIIDGFVKGLQSAWEAGKKFVGGIGNWIKQHKGPIQYDRKLLIPAGHAIMQGFGQGLQDQFKEVQSLIGSVTGQISTNVNANISRYNPDSSNFKNGDSTSIEAPTTINVYASKDQDEEEIANRVMDKMSRIYRRKKAVI</sequence>